<dbReference type="InterPro" id="IPR035986">
    <property type="entry name" value="PKD_dom_sf"/>
</dbReference>
<keyword evidence="11" id="KW-0862">Zinc</keyword>
<keyword evidence="10" id="KW-0378">Hydrolase</keyword>
<dbReference type="InterPro" id="IPR007280">
    <property type="entry name" value="Peptidase_C_arc/bac"/>
</dbReference>
<name>A0A561TWD9_9ACTN</name>
<dbReference type="GO" id="GO:0006508">
    <property type="term" value="P:proteolysis"/>
    <property type="evidence" value="ECO:0007669"/>
    <property type="project" value="UniProtKB-KW"/>
</dbReference>
<evidence type="ECO:0000256" key="2">
    <source>
        <dbReference type="ARBA" id="ARBA00001913"/>
    </source>
</evidence>
<evidence type="ECO:0000256" key="15">
    <source>
        <dbReference type="SAM" id="MobiDB-lite"/>
    </source>
</evidence>
<feature type="signal peptide" evidence="16">
    <location>
        <begin position="1"/>
        <end position="25"/>
    </location>
</feature>
<feature type="domain" description="PKD" evidence="17">
    <location>
        <begin position="659"/>
        <end position="741"/>
    </location>
</feature>
<reference evidence="18 19" key="1">
    <citation type="submission" date="2019-06" db="EMBL/GenBank/DDBJ databases">
        <title>Sequencing the genomes of 1000 actinobacteria strains.</title>
        <authorList>
            <person name="Klenk H.-P."/>
        </authorList>
    </citation>
    <scope>NUCLEOTIDE SEQUENCE [LARGE SCALE GENOMIC DNA]</scope>
    <source>
        <strain evidence="18 19">DSM 44826</strain>
    </source>
</reference>
<evidence type="ECO:0000256" key="14">
    <source>
        <dbReference type="PIRSR" id="PIRSR602169-1"/>
    </source>
</evidence>
<dbReference type="EC" id="3.4.24.3" evidence="5"/>
<dbReference type="InterPro" id="IPR022409">
    <property type="entry name" value="PKD/Chitinase_dom"/>
</dbReference>
<comment type="cofactor">
    <cofactor evidence="2">
        <name>Ca(2+)</name>
        <dbReference type="ChEBI" id="CHEBI:29108"/>
    </cofactor>
</comment>
<dbReference type="GO" id="GO:0004222">
    <property type="term" value="F:metalloendopeptidase activity"/>
    <property type="evidence" value="ECO:0007669"/>
    <property type="project" value="UniProtKB-EC"/>
</dbReference>
<dbReference type="PROSITE" id="PS50093">
    <property type="entry name" value="PKD"/>
    <property type="match status" value="1"/>
</dbReference>
<evidence type="ECO:0000256" key="8">
    <source>
        <dbReference type="ARBA" id="ARBA00022723"/>
    </source>
</evidence>
<dbReference type="GO" id="GO:0005576">
    <property type="term" value="C:extracellular region"/>
    <property type="evidence" value="ECO:0007669"/>
    <property type="project" value="UniProtKB-SubCell"/>
</dbReference>
<dbReference type="Pfam" id="PF18911">
    <property type="entry name" value="PKD_4"/>
    <property type="match status" value="1"/>
</dbReference>
<comment type="caution">
    <text evidence="18">The sequence shown here is derived from an EMBL/GenBank/DDBJ whole genome shotgun (WGS) entry which is preliminary data.</text>
</comment>
<evidence type="ECO:0000256" key="6">
    <source>
        <dbReference type="ARBA" id="ARBA00022525"/>
    </source>
</evidence>
<feature type="compositionally biased region" description="Low complexity" evidence="15">
    <location>
        <begin position="83"/>
        <end position="104"/>
    </location>
</feature>
<feature type="compositionally biased region" description="Polar residues" evidence="15">
    <location>
        <begin position="53"/>
        <end position="62"/>
    </location>
</feature>
<evidence type="ECO:0000256" key="1">
    <source>
        <dbReference type="ARBA" id="ARBA00000424"/>
    </source>
</evidence>
<dbReference type="Gene3D" id="2.60.120.380">
    <property type="match status" value="1"/>
</dbReference>
<dbReference type="SUPFAM" id="SSF49299">
    <property type="entry name" value="PKD domain"/>
    <property type="match status" value="1"/>
</dbReference>
<proteinExistence type="predicted"/>
<dbReference type="InterPro" id="IPR013661">
    <property type="entry name" value="Peptidase_M9_N_dom"/>
</dbReference>
<dbReference type="AlphaFoldDB" id="A0A561TWD9"/>
<evidence type="ECO:0000313" key="19">
    <source>
        <dbReference type="Proteomes" id="UP000317940"/>
    </source>
</evidence>
<dbReference type="CDD" id="cd00146">
    <property type="entry name" value="PKD"/>
    <property type="match status" value="1"/>
</dbReference>
<keyword evidence="13" id="KW-0865">Zymogen</keyword>
<dbReference type="Pfam" id="PF01752">
    <property type="entry name" value="Peptidase_M9"/>
    <property type="match status" value="1"/>
</dbReference>
<keyword evidence="8" id="KW-0479">Metal-binding</keyword>
<dbReference type="Gene3D" id="2.60.40.10">
    <property type="entry name" value="Immunoglobulins"/>
    <property type="match status" value="1"/>
</dbReference>
<dbReference type="GO" id="GO:0005975">
    <property type="term" value="P:carbohydrate metabolic process"/>
    <property type="evidence" value="ECO:0007669"/>
    <property type="project" value="UniProtKB-ARBA"/>
</dbReference>
<sequence>MRQPSRLPRIMAVLAATSTAITAFATTPSFAAAPAKPTPQIGQAANPDRGPSPTGSIASVSSAVDGGAQNGRTAPTLLPPRAPQTAAPEAAPAPAKSKPAAASRAAGQAATAATSCTPADFSGRTGAALVSFIEGSTEDCISSLYPLRGSVATSVFKESQMTAVANGFQSSAAAYTGDNSTGLFQLIYFLQGGYFVQSNDVADIPAYDASLTNPVQAGLDAIVASPHFTDVTDGNGTVAGQAMILSDSANLQARYINTYKQVLNGYNSSYDSSRAMVGFVNDVFTPIFRGHQQPAYVAAVTADPSLITTLDTFAQNHLSMLGGSESFLDANAALETSRFSEHPALLPVVKPMVQQLLSETQISGPTASVWAPVAGMINYADPNNCSYYNTCNLPTRLKAAALPISYTCDSTHSILAQSLTAADLTAVCTSLENQDGFVHNLVKDNGPIPGQYENTLQMVVFASPQDYQTYAGGIYGIATNNGGMTLVGDPTNPANQPISITYQNGNDGFTAGVWNLNHEFTHALDGRLDMKGNFTQQTAVPDVWWIEGVAEYVSYTYRNVTDTGAVAVAPLHTYALSTLFQNTYENSDTTRTYPWGYLAVRYMVEKHPDVIQNMLSHFRTGDYTGGYAVYNSIGTAYDADFNTWLDACAAGACVVPGTPSPSFYVGANGLNVQFSDTSTEIGSGSIVSEAWNFGDGATATGRYPTHSFAAAGTYNVSITVTDNYGKSETTTEPVTLSTAQMCGSTNTQLLDRNCYRANQSATAGNLDYYYIYLPAGTTTLNVTANGGTGTAYLLYNPNTWATPSAYTTGSTANGTTQSLTVTNTTAGYRYISLYAQTTFSGVTITTQY</sequence>
<evidence type="ECO:0000256" key="9">
    <source>
        <dbReference type="ARBA" id="ARBA00022729"/>
    </source>
</evidence>
<protein>
    <recommendedName>
        <fullName evidence="5">microbial collagenase</fullName>
        <ecNumber evidence="5">3.4.24.3</ecNumber>
    </recommendedName>
</protein>
<dbReference type="EMBL" id="VIWT01000002">
    <property type="protein sequence ID" value="TWF91423.1"/>
    <property type="molecule type" value="Genomic_DNA"/>
</dbReference>
<evidence type="ECO:0000256" key="16">
    <source>
        <dbReference type="SAM" id="SignalP"/>
    </source>
</evidence>
<evidence type="ECO:0000256" key="5">
    <source>
        <dbReference type="ARBA" id="ARBA00012653"/>
    </source>
</evidence>
<dbReference type="PRINTS" id="PR00931">
    <property type="entry name" value="MICOLLPTASE"/>
</dbReference>
<dbReference type="Pfam" id="PF04151">
    <property type="entry name" value="PPC"/>
    <property type="match status" value="1"/>
</dbReference>
<dbReference type="SMART" id="SM00089">
    <property type="entry name" value="PKD"/>
    <property type="match status" value="1"/>
</dbReference>
<feature type="active site" evidence="14">
    <location>
        <position position="519"/>
    </location>
</feature>
<dbReference type="Pfam" id="PF08453">
    <property type="entry name" value="Peptidase_M9_N"/>
    <property type="match status" value="1"/>
</dbReference>
<dbReference type="InterPro" id="IPR013783">
    <property type="entry name" value="Ig-like_fold"/>
</dbReference>
<feature type="chain" id="PRO_5021941424" description="microbial collagenase" evidence="16">
    <location>
        <begin position="26"/>
        <end position="848"/>
    </location>
</feature>
<keyword evidence="19" id="KW-1185">Reference proteome</keyword>
<dbReference type="GO" id="GO:0008270">
    <property type="term" value="F:zinc ion binding"/>
    <property type="evidence" value="ECO:0007669"/>
    <property type="project" value="InterPro"/>
</dbReference>
<evidence type="ECO:0000256" key="4">
    <source>
        <dbReference type="ARBA" id="ARBA00004613"/>
    </source>
</evidence>
<organism evidence="18 19">
    <name type="scientific">Kitasatospora viridis</name>
    <dbReference type="NCBI Taxonomy" id="281105"/>
    <lineage>
        <taxon>Bacteria</taxon>
        <taxon>Bacillati</taxon>
        <taxon>Actinomycetota</taxon>
        <taxon>Actinomycetes</taxon>
        <taxon>Kitasatosporales</taxon>
        <taxon>Streptomycetaceae</taxon>
        <taxon>Kitasatospora</taxon>
    </lineage>
</organism>
<dbReference type="Proteomes" id="UP000317940">
    <property type="component" value="Unassembled WGS sequence"/>
</dbReference>
<keyword evidence="7" id="KW-0645">Protease</keyword>
<evidence type="ECO:0000256" key="11">
    <source>
        <dbReference type="ARBA" id="ARBA00022833"/>
    </source>
</evidence>
<accession>A0A561TWD9</accession>
<keyword evidence="9 16" id="KW-0732">Signal</keyword>
<feature type="region of interest" description="Disordered" evidence="15">
    <location>
        <begin position="31"/>
        <end position="104"/>
    </location>
</feature>
<evidence type="ECO:0000259" key="17">
    <source>
        <dbReference type="PROSITE" id="PS50093"/>
    </source>
</evidence>
<keyword evidence="6" id="KW-0964">Secreted</keyword>
<evidence type="ECO:0000256" key="7">
    <source>
        <dbReference type="ARBA" id="ARBA00022670"/>
    </source>
</evidence>
<evidence type="ECO:0000256" key="3">
    <source>
        <dbReference type="ARBA" id="ARBA00001947"/>
    </source>
</evidence>
<evidence type="ECO:0000256" key="10">
    <source>
        <dbReference type="ARBA" id="ARBA00022801"/>
    </source>
</evidence>
<comment type="cofactor">
    <cofactor evidence="3">
        <name>Zn(2+)</name>
        <dbReference type="ChEBI" id="CHEBI:29105"/>
    </cofactor>
</comment>
<evidence type="ECO:0000313" key="18">
    <source>
        <dbReference type="EMBL" id="TWF91423.1"/>
    </source>
</evidence>
<comment type="catalytic activity">
    <reaction evidence="1">
        <text>Digestion of native collagen in the triple helical region at Xaa-|-Gly bonds. With synthetic peptides, a preference is shown for Gly at P3 and P1', Pro and Ala at P2 and P2', and hydroxyproline, Ala or Arg at P3'.</text>
        <dbReference type="EC" id="3.4.24.3"/>
    </reaction>
</comment>
<evidence type="ECO:0000256" key="12">
    <source>
        <dbReference type="ARBA" id="ARBA00023049"/>
    </source>
</evidence>
<keyword evidence="12" id="KW-0482">Metalloprotease</keyword>
<comment type="subcellular location">
    <subcellularLocation>
        <location evidence="4">Secreted</location>
    </subcellularLocation>
</comment>
<dbReference type="InterPro" id="IPR002169">
    <property type="entry name" value="Peptidase_M9A/M9B"/>
</dbReference>
<gene>
    <name evidence="18" type="ORF">FHX73_12538</name>
</gene>
<dbReference type="OrthoDB" id="9802683at2"/>
<dbReference type="Gene3D" id="3.40.30.160">
    <property type="entry name" value="Collagenase ColT, N-terminal domain"/>
    <property type="match status" value="1"/>
</dbReference>
<dbReference type="Gene3D" id="1.10.390.20">
    <property type="match status" value="1"/>
</dbReference>
<dbReference type="InterPro" id="IPR000601">
    <property type="entry name" value="PKD_dom"/>
</dbReference>
<evidence type="ECO:0000256" key="13">
    <source>
        <dbReference type="ARBA" id="ARBA00023145"/>
    </source>
</evidence>